<keyword evidence="6" id="KW-0325">Glycoprotein</keyword>
<sequence>MPELSGCCNMFLFQHMAPRISVPCVETQKKLVPVPGEDPITRKCWDALVGRDGLNPRALRKLFQPRYLLSFSFSLLVPVLRRSFDTFVNVVPFPEWKRFGRALDLLENDLYLAEQHDRGSREPFYQMLNTWLNKQGDKASVNTLLETLPRIGLNGVAVRIASELIKEGYFQYEVS</sequence>
<dbReference type="Gene3D" id="1.10.533.10">
    <property type="entry name" value="Death Domain, Fas"/>
    <property type="match status" value="1"/>
</dbReference>
<evidence type="ECO:0000256" key="3">
    <source>
        <dbReference type="ARBA" id="ARBA00023136"/>
    </source>
</evidence>
<dbReference type="InterPro" id="IPR052491">
    <property type="entry name" value="TNFRSF10"/>
</dbReference>
<dbReference type="PROSITE" id="PS50017">
    <property type="entry name" value="DEATH_DOMAIN"/>
    <property type="match status" value="1"/>
</dbReference>
<dbReference type="InterPro" id="IPR034029">
    <property type="entry name" value="TNFRSF10A/B_death"/>
</dbReference>
<dbReference type="SMART" id="SM00005">
    <property type="entry name" value="DEATH"/>
    <property type="match status" value="1"/>
</dbReference>
<dbReference type="GO" id="GO:0043065">
    <property type="term" value="P:positive regulation of apoptotic process"/>
    <property type="evidence" value="ECO:0007669"/>
    <property type="project" value="TreeGrafter"/>
</dbReference>
<reference evidence="8" key="2">
    <citation type="submission" date="2025-08" db="UniProtKB">
        <authorList>
            <consortium name="Ensembl"/>
        </authorList>
    </citation>
    <scope>IDENTIFICATION</scope>
</reference>
<reference evidence="8" key="1">
    <citation type="submission" date="2015-11" db="EMBL/GenBank/DDBJ databases">
        <authorList>
            <consortium name="International Coturnix japonica Genome Analysis Consortium"/>
            <person name="Warren W."/>
            <person name="Burt D.W."/>
            <person name="Antin P.B."/>
            <person name="Lanford R."/>
            <person name="Gros J."/>
            <person name="Wilson R.K."/>
        </authorList>
    </citation>
    <scope>NUCLEOTIDE SEQUENCE [LARGE SCALE GENOMIC DNA]</scope>
</reference>
<feature type="domain" description="Death" evidence="7">
    <location>
        <begin position="95"/>
        <end position="164"/>
    </location>
</feature>
<accession>A0A8C2TWU3</accession>
<keyword evidence="2" id="KW-0677">Repeat</keyword>
<proteinExistence type="predicted"/>
<dbReference type="GeneTree" id="ENSGT00940000162635"/>
<dbReference type="InterPro" id="IPR000488">
    <property type="entry name" value="Death_dom"/>
</dbReference>
<dbReference type="PANTHER" id="PTHR46330">
    <property type="entry name" value="TUMOR NECROSIS FACTOR RECEPTOR SUPERFAMILY MEMBER 10B"/>
    <property type="match status" value="1"/>
</dbReference>
<evidence type="ECO:0000256" key="2">
    <source>
        <dbReference type="ARBA" id="ARBA00022737"/>
    </source>
</evidence>
<evidence type="ECO:0000313" key="8">
    <source>
        <dbReference type="Ensembl" id="ENSCJPP00005018593.1"/>
    </source>
</evidence>
<dbReference type="AlphaFoldDB" id="A0A8C2TWU3"/>
<dbReference type="GO" id="GO:0036462">
    <property type="term" value="P:TRAIL-activated apoptotic signaling pathway"/>
    <property type="evidence" value="ECO:0007669"/>
    <property type="project" value="TreeGrafter"/>
</dbReference>
<evidence type="ECO:0000256" key="6">
    <source>
        <dbReference type="ARBA" id="ARBA00023180"/>
    </source>
</evidence>
<keyword evidence="3" id="KW-0472">Membrane</keyword>
<evidence type="ECO:0000259" key="7">
    <source>
        <dbReference type="PROSITE" id="PS50017"/>
    </source>
</evidence>
<name>A0A8C2TWU3_COTJA</name>
<dbReference type="Ensembl" id="ENSCJPT00005025833.1">
    <property type="protein sequence ID" value="ENSCJPP00005018593.1"/>
    <property type="gene ID" value="ENSCJPG00005015122.1"/>
</dbReference>
<organism evidence="8 9">
    <name type="scientific">Coturnix japonica</name>
    <name type="common">Japanese quail</name>
    <name type="synonym">Coturnix coturnix japonica</name>
    <dbReference type="NCBI Taxonomy" id="93934"/>
    <lineage>
        <taxon>Eukaryota</taxon>
        <taxon>Metazoa</taxon>
        <taxon>Chordata</taxon>
        <taxon>Craniata</taxon>
        <taxon>Vertebrata</taxon>
        <taxon>Euteleostomi</taxon>
        <taxon>Archelosauria</taxon>
        <taxon>Archosauria</taxon>
        <taxon>Dinosauria</taxon>
        <taxon>Saurischia</taxon>
        <taxon>Theropoda</taxon>
        <taxon>Coelurosauria</taxon>
        <taxon>Aves</taxon>
        <taxon>Neognathae</taxon>
        <taxon>Galloanserae</taxon>
        <taxon>Galliformes</taxon>
        <taxon>Phasianidae</taxon>
        <taxon>Perdicinae</taxon>
        <taxon>Coturnix</taxon>
    </lineage>
</organism>
<evidence type="ECO:0000313" key="9">
    <source>
        <dbReference type="Proteomes" id="UP000694412"/>
    </source>
</evidence>
<dbReference type="PANTHER" id="PTHR46330:SF17">
    <property type="entry name" value="TUMOR NECROSIS FACTOR RECEPTOR SUPERFAMILY, MEMBER 10B"/>
    <property type="match status" value="1"/>
</dbReference>
<reference evidence="8" key="3">
    <citation type="submission" date="2025-09" db="UniProtKB">
        <authorList>
            <consortium name="Ensembl"/>
        </authorList>
    </citation>
    <scope>IDENTIFICATION</scope>
</reference>
<dbReference type="Pfam" id="PF00531">
    <property type="entry name" value="Death"/>
    <property type="match status" value="1"/>
</dbReference>
<keyword evidence="5" id="KW-0675">Receptor</keyword>
<dbReference type="InterPro" id="IPR011029">
    <property type="entry name" value="DEATH-like_dom_sf"/>
</dbReference>
<dbReference type="CDD" id="cd08315">
    <property type="entry name" value="Death_TRAILR_DR4_DR5"/>
    <property type="match status" value="1"/>
</dbReference>
<protein>
    <recommendedName>
        <fullName evidence="7">Death domain-containing protein</fullName>
    </recommendedName>
</protein>
<dbReference type="Proteomes" id="UP000694412">
    <property type="component" value="Chromosome 22"/>
</dbReference>
<evidence type="ECO:0000256" key="4">
    <source>
        <dbReference type="ARBA" id="ARBA00023157"/>
    </source>
</evidence>
<dbReference type="SUPFAM" id="SSF47986">
    <property type="entry name" value="DEATH domain"/>
    <property type="match status" value="1"/>
</dbReference>
<comment type="subcellular location">
    <subcellularLocation>
        <location evidence="1">Membrane</location>
    </subcellularLocation>
</comment>
<evidence type="ECO:0000256" key="5">
    <source>
        <dbReference type="ARBA" id="ARBA00023170"/>
    </source>
</evidence>
<keyword evidence="9" id="KW-1185">Reference proteome</keyword>
<evidence type="ECO:0000256" key="1">
    <source>
        <dbReference type="ARBA" id="ARBA00004370"/>
    </source>
</evidence>
<dbReference type="GO" id="GO:0005886">
    <property type="term" value="C:plasma membrane"/>
    <property type="evidence" value="ECO:0007669"/>
    <property type="project" value="TreeGrafter"/>
</dbReference>
<keyword evidence="4" id="KW-1015">Disulfide bond</keyword>
<dbReference type="GO" id="GO:0009986">
    <property type="term" value="C:cell surface"/>
    <property type="evidence" value="ECO:0007669"/>
    <property type="project" value="TreeGrafter"/>
</dbReference>